<evidence type="ECO:0000256" key="6">
    <source>
        <dbReference type="SAM" id="MobiDB-lite"/>
    </source>
</evidence>
<dbReference type="PROSITE" id="PS50059">
    <property type="entry name" value="FKBP_PPIASE"/>
    <property type="match status" value="1"/>
</dbReference>
<keyword evidence="10" id="KW-1185">Reference proteome</keyword>
<dbReference type="EC" id="5.2.1.8" evidence="2 5"/>
<dbReference type="Pfam" id="PF01569">
    <property type="entry name" value="PAP2"/>
    <property type="match status" value="1"/>
</dbReference>
<dbReference type="Gene3D" id="1.20.144.10">
    <property type="entry name" value="Phosphatidic acid phosphatase type 2/haloperoxidase"/>
    <property type="match status" value="1"/>
</dbReference>
<feature type="domain" description="PPIase FKBP-type" evidence="8">
    <location>
        <begin position="338"/>
        <end position="427"/>
    </location>
</feature>
<dbReference type="SUPFAM" id="SSF48317">
    <property type="entry name" value="Acid phosphatase/Vanadium-dependent haloperoxidase"/>
    <property type="match status" value="1"/>
</dbReference>
<organism evidence="9 10">
    <name type="scientific">Cellulomonas triticagri</name>
    <dbReference type="NCBI Taxonomy" id="2483352"/>
    <lineage>
        <taxon>Bacteria</taxon>
        <taxon>Bacillati</taxon>
        <taxon>Actinomycetota</taxon>
        <taxon>Actinomycetes</taxon>
        <taxon>Micrococcales</taxon>
        <taxon>Cellulomonadaceae</taxon>
        <taxon>Cellulomonas</taxon>
    </lineage>
</organism>
<dbReference type="Proteomes" id="UP000269289">
    <property type="component" value="Unassembled WGS sequence"/>
</dbReference>
<dbReference type="OrthoDB" id="25996at2"/>
<dbReference type="SMART" id="SM00014">
    <property type="entry name" value="acidPPc"/>
    <property type="match status" value="1"/>
</dbReference>
<dbReference type="InterPro" id="IPR046357">
    <property type="entry name" value="PPIase_dom_sf"/>
</dbReference>
<evidence type="ECO:0000256" key="3">
    <source>
        <dbReference type="ARBA" id="ARBA00023110"/>
    </source>
</evidence>
<dbReference type="PANTHER" id="PTHR45779:SF7">
    <property type="entry name" value="PEPTIDYLPROLYL ISOMERASE"/>
    <property type="match status" value="1"/>
</dbReference>
<name>A0A3M2JDH8_9CELL</name>
<feature type="transmembrane region" description="Helical" evidence="7">
    <location>
        <begin position="21"/>
        <end position="41"/>
    </location>
</feature>
<dbReference type="InterPro" id="IPR036938">
    <property type="entry name" value="PAP2/HPO_sf"/>
</dbReference>
<evidence type="ECO:0000313" key="9">
    <source>
        <dbReference type="EMBL" id="RMI09653.1"/>
    </source>
</evidence>
<dbReference type="InterPro" id="IPR044609">
    <property type="entry name" value="FKBP2/11"/>
</dbReference>
<dbReference type="PANTHER" id="PTHR45779">
    <property type="entry name" value="PEPTIDYLPROLYL ISOMERASE"/>
    <property type="match status" value="1"/>
</dbReference>
<dbReference type="CDD" id="cd01610">
    <property type="entry name" value="PAP2_like"/>
    <property type="match status" value="1"/>
</dbReference>
<dbReference type="InterPro" id="IPR000326">
    <property type="entry name" value="PAP2/HPO"/>
</dbReference>
<evidence type="ECO:0000259" key="8">
    <source>
        <dbReference type="PROSITE" id="PS50059"/>
    </source>
</evidence>
<evidence type="ECO:0000256" key="2">
    <source>
        <dbReference type="ARBA" id="ARBA00013194"/>
    </source>
</evidence>
<gene>
    <name evidence="9" type="ORF">EBM89_09385</name>
</gene>
<reference evidence="9 10" key="1">
    <citation type="submission" date="2018-10" db="EMBL/GenBank/DDBJ databases">
        <title>Isolation, diversity and antifungal activity of actinobacteria from wheat.</title>
        <authorList>
            <person name="Han C."/>
        </authorList>
    </citation>
    <scope>NUCLEOTIDE SEQUENCE [LARGE SCALE GENOMIC DNA]</scope>
    <source>
        <strain evidence="9 10">NEAU-YY56</strain>
    </source>
</reference>
<protein>
    <recommendedName>
        <fullName evidence="2 5">peptidylprolyl isomerase</fullName>
        <ecNumber evidence="2 5">5.2.1.8</ecNumber>
    </recommendedName>
</protein>
<dbReference type="GO" id="GO:0003755">
    <property type="term" value="F:peptidyl-prolyl cis-trans isomerase activity"/>
    <property type="evidence" value="ECO:0007669"/>
    <property type="project" value="UniProtKB-KW"/>
</dbReference>
<feature type="transmembrane region" description="Helical" evidence="7">
    <location>
        <begin position="61"/>
        <end position="85"/>
    </location>
</feature>
<evidence type="ECO:0000256" key="5">
    <source>
        <dbReference type="PROSITE-ProRule" id="PRU00277"/>
    </source>
</evidence>
<keyword evidence="7" id="KW-1133">Transmembrane helix</keyword>
<dbReference type="AlphaFoldDB" id="A0A3M2JDH8"/>
<comment type="caution">
    <text evidence="9">The sequence shown here is derived from an EMBL/GenBank/DDBJ whole genome shotgun (WGS) entry which is preliminary data.</text>
</comment>
<dbReference type="Pfam" id="PF00254">
    <property type="entry name" value="FKBP_C"/>
    <property type="match status" value="1"/>
</dbReference>
<dbReference type="InterPro" id="IPR001179">
    <property type="entry name" value="PPIase_FKBP_dom"/>
</dbReference>
<evidence type="ECO:0000256" key="4">
    <source>
        <dbReference type="ARBA" id="ARBA00023235"/>
    </source>
</evidence>
<dbReference type="Gene3D" id="3.10.50.40">
    <property type="match status" value="1"/>
</dbReference>
<feature type="transmembrane region" description="Helical" evidence="7">
    <location>
        <begin position="239"/>
        <end position="261"/>
    </location>
</feature>
<keyword evidence="4 5" id="KW-0413">Isomerase</keyword>
<evidence type="ECO:0000256" key="7">
    <source>
        <dbReference type="SAM" id="Phobius"/>
    </source>
</evidence>
<feature type="region of interest" description="Disordered" evidence="6">
    <location>
        <begin position="95"/>
        <end position="115"/>
    </location>
</feature>
<comment type="catalytic activity">
    <reaction evidence="1 5">
        <text>[protein]-peptidylproline (omega=180) = [protein]-peptidylproline (omega=0)</text>
        <dbReference type="Rhea" id="RHEA:16237"/>
        <dbReference type="Rhea" id="RHEA-COMP:10747"/>
        <dbReference type="Rhea" id="RHEA-COMP:10748"/>
        <dbReference type="ChEBI" id="CHEBI:83833"/>
        <dbReference type="ChEBI" id="CHEBI:83834"/>
        <dbReference type="EC" id="5.2.1.8"/>
    </reaction>
</comment>
<feature type="transmembrane region" description="Helical" evidence="7">
    <location>
        <begin position="208"/>
        <end position="227"/>
    </location>
</feature>
<dbReference type="SUPFAM" id="SSF54534">
    <property type="entry name" value="FKBP-like"/>
    <property type="match status" value="1"/>
</dbReference>
<keyword evidence="7" id="KW-0472">Membrane</keyword>
<feature type="transmembrane region" description="Helical" evidence="7">
    <location>
        <begin position="119"/>
        <end position="140"/>
    </location>
</feature>
<keyword evidence="7" id="KW-0812">Transmembrane</keyword>
<accession>A0A3M2JDH8</accession>
<evidence type="ECO:0000256" key="1">
    <source>
        <dbReference type="ARBA" id="ARBA00000971"/>
    </source>
</evidence>
<feature type="transmembrane region" description="Helical" evidence="7">
    <location>
        <begin position="177"/>
        <end position="196"/>
    </location>
</feature>
<evidence type="ECO:0000313" key="10">
    <source>
        <dbReference type="Proteomes" id="UP000269289"/>
    </source>
</evidence>
<sequence length="427" mass="42632">MDHRTPAGPPPSPPAPPVLPGLAAAGGVLVATAAAVAVAWATNDLSQTVYVSLTVRTGGVAAASAVALLGASALVALVLLVAVLARPRRAVVVPDGGAASPGAGGATRRSRRGDRDRRGLLATATVVATWCAAVVGALVASGLSRGLKEVVREPRGCWELVDVALCPPPGDWSFPSTHTTAAAALATAVVVTVRAARALPPGAGPGPLATRVLPPVAVVLAVLVGAARVAQGAHLPHDVLAGAALGTGTVLAAVLALRPVLVPLATRALPRAFASGAGQRAGWRRSAHDQGDVMSATLPQATGSFGEKPILTFPEGDAPADLQVVVLSPGDGALVEAGDDLEVHYLGQSWKGGVFDNSYDRGSSINFPIGVGAVIGGWDEGLVGQPVGSRVLLSIPPHLGYGDRGVPQAGIKGGDTLVFVVDIVGTR</sequence>
<keyword evidence="3 5" id="KW-0697">Rotamase</keyword>
<proteinExistence type="predicted"/>
<dbReference type="EMBL" id="RFFI01000043">
    <property type="protein sequence ID" value="RMI09653.1"/>
    <property type="molecule type" value="Genomic_DNA"/>
</dbReference>